<sequence length="166" mass="18666">MIVVSDTTPLISLLKIDKVYLLEKLFGKILIPQAVFDELVIDKRFIEEEDIIRNNIQIEVKEVGSLEAVDILRRVTGLDIGESEAIVLADELSADVLLMDEAKGRNVSKDLGHNVMGTIGIIMVAYDENLLTSEDVKECIEQLKKSGRHIGYRYYNMLLSMIGSRL</sequence>
<dbReference type="InterPro" id="IPR021799">
    <property type="entry name" value="PIN-like_prokaryotic"/>
</dbReference>
<dbReference type="Pfam" id="PF11848">
    <property type="entry name" value="DUF3368"/>
    <property type="match status" value="1"/>
</dbReference>
<protein>
    <submittedName>
        <fullName evidence="1">DUF3368 domain-containing protein</fullName>
    </submittedName>
</protein>
<name>A0A3P3Q7R0_9FIRM</name>
<reference evidence="1 2" key="1">
    <citation type="submission" date="2018-11" db="EMBL/GenBank/DDBJ databases">
        <title>Genome sequencing of Lachnoanaerobaculum orale DSM 24553T.</title>
        <authorList>
            <person name="Kook J.-K."/>
            <person name="Park S.-N."/>
            <person name="Lim Y.K."/>
        </authorList>
    </citation>
    <scope>NUCLEOTIDE SEQUENCE [LARGE SCALE GENOMIC DNA]</scope>
    <source>
        <strain evidence="1 2">DSM 24553</strain>
    </source>
</reference>
<evidence type="ECO:0000313" key="1">
    <source>
        <dbReference type="EMBL" id="RRJ17247.1"/>
    </source>
</evidence>
<dbReference type="Proteomes" id="UP000276982">
    <property type="component" value="Unassembled WGS sequence"/>
</dbReference>
<organism evidence="1 2">
    <name type="scientific">Lachnoanaerobaculum orale</name>
    <dbReference type="NCBI Taxonomy" id="979627"/>
    <lineage>
        <taxon>Bacteria</taxon>
        <taxon>Bacillati</taxon>
        <taxon>Bacillota</taxon>
        <taxon>Clostridia</taxon>
        <taxon>Lachnospirales</taxon>
        <taxon>Lachnospiraceae</taxon>
        <taxon>Lachnoanaerobaculum</taxon>
    </lineage>
</organism>
<comment type="caution">
    <text evidence="1">The sequence shown here is derived from an EMBL/GenBank/DDBJ whole genome shotgun (WGS) entry which is preliminary data.</text>
</comment>
<accession>A0A3P3Q7R0</accession>
<evidence type="ECO:0000313" key="2">
    <source>
        <dbReference type="Proteomes" id="UP000276982"/>
    </source>
</evidence>
<gene>
    <name evidence="1" type="ORF">EHW90_09770</name>
</gene>
<proteinExistence type="predicted"/>
<keyword evidence="2" id="KW-1185">Reference proteome</keyword>
<dbReference type="PANTHER" id="PTHR39550">
    <property type="entry name" value="SLL0658 PROTEIN"/>
    <property type="match status" value="1"/>
</dbReference>
<dbReference type="RefSeq" id="WP_124952555.1">
    <property type="nucleotide sequence ID" value="NZ_RRCM01000001.1"/>
</dbReference>
<dbReference type="AlphaFoldDB" id="A0A3P3Q7R0"/>
<dbReference type="EMBL" id="RRCM01000001">
    <property type="protein sequence ID" value="RRJ17247.1"/>
    <property type="molecule type" value="Genomic_DNA"/>
</dbReference>
<dbReference type="PANTHER" id="PTHR39550:SF1">
    <property type="entry name" value="SLL0658 PROTEIN"/>
    <property type="match status" value="1"/>
</dbReference>